<reference evidence="1 2" key="1">
    <citation type="submission" date="2019-12" db="EMBL/GenBank/DDBJ databases">
        <title>Novel species isolated from a subtropical stream in China.</title>
        <authorList>
            <person name="Lu H."/>
        </authorList>
    </citation>
    <scope>NUCLEOTIDE SEQUENCE [LARGE SCALE GENOMIC DNA]</scope>
    <source>
        <strain evidence="1 2">FT107W</strain>
    </source>
</reference>
<dbReference type="EMBL" id="WWCV01000106">
    <property type="protein sequence ID" value="MYN20935.1"/>
    <property type="molecule type" value="Genomic_DNA"/>
</dbReference>
<accession>A0A845HTW7</accession>
<name>A0A845HTW7_9BURK</name>
<evidence type="ECO:0000313" key="2">
    <source>
        <dbReference type="Proteomes" id="UP000484875"/>
    </source>
</evidence>
<sequence>IRTSITEEDLFQRGLVQRDVARFDVRCAAADKLAVLAALLPHARDIALHEPTLEQVFLGYGGAYASSH</sequence>
<organism evidence="1 2">
    <name type="scientific">Duganella vulcania</name>
    <dbReference type="NCBI Taxonomy" id="2692166"/>
    <lineage>
        <taxon>Bacteria</taxon>
        <taxon>Pseudomonadati</taxon>
        <taxon>Pseudomonadota</taxon>
        <taxon>Betaproteobacteria</taxon>
        <taxon>Burkholderiales</taxon>
        <taxon>Oxalobacteraceae</taxon>
        <taxon>Telluria group</taxon>
        <taxon>Duganella</taxon>
    </lineage>
</organism>
<dbReference type="Proteomes" id="UP000484875">
    <property type="component" value="Unassembled WGS sequence"/>
</dbReference>
<feature type="non-terminal residue" evidence="1">
    <location>
        <position position="1"/>
    </location>
</feature>
<proteinExistence type="predicted"/>
<gene>
    <name evidence="1" type="ORF">GTP81_29790</name>
</gene>
<keyword evidence="2" id="KW-1185">Reference proteome</keyword>
<protein>
    <submittedName>
        <fullName evidence="1">Uncharacterized protein</fullName>
    </submittedName>
</protein>
<dbReference type="AlphaFoldDB" id="A0A845HTW7"/>
<evidence type="ECO:0000313" key="1">
    <source>
        <dbReference type="EMBL" id="MYN20935.1"/>
    </source>
</evidence>
<comment type="caution">
    <text evidence="1">The sequence shown here is derived from an EMBL/GenBank/DDBJ whole genome shotgun (WGS) entry which is preliminary data.</text>
</comment>